<sequence>MTSEQDHPARSHRGCWTCRGKKVKCDEERPNCRRCSRLGRVCDYLPRPRKKYTRRVHGHQLGTDHSSLSTTGRSDVVLRHHSLNALPESQLSPTTAPAYDTGAAENADQDPQMLISSFLSPDCLAIVLPTDYAAIRCFCTVISTSIDTKDPEFSVPTVLCYEREGLLSESDQESLESAAVEHYGASMGLLAHTIHETADSSGLDTTLASLWLMIVYEQKFGDGTGAGLKAHLIGAASVLNSRLRNLRGLLNWDERYGVDQTSNTDQDGASPLNKWPISPFSARMIVWISFLDAGAAFYKLGGSFNKSLGKVMTGLAENETQSRLRGFLSVHRYSIPMYSIHWGSKYPQDQLLEDLQNRELFYLYGQIGQLRFLLAELTTAYENEDEERQHLALSAAHALRDIGEKYSEVLEVATRLDFNSAGARQRKFITNIRFIVPFYHSTLLCYFRATSRSASAPPNEKQRSSLLEIITLAYQSYADEGEEAMTRIAWPLFISALETVDPIHRDWIMDRFSHLQQRGENYRRAYAALKAAQREQRDAWDSIQVWEREGLEKFVI</sequence>
<dbReference type="Proteomes" id="UP001160390">
    <property type="component" value="Unassembled WGS sequence"/>
</dbReference>
<dbReference type="GO" id="GO:0000981">
    <property type="term" value="F:DNA-binding transcription factor activity, RNA polymerase II-specific"/>
    <property type="evidence" value="ECO:0007669"/>
    <property type="project" value="InterPro"/>
</dbReference>
<dbReference type="PROSITE" id="PS50048">
    <property type="entry name" value="ZN2_CY6_FUNGAL_2"/>
    <property type="match status" value="1"/>
</dbReference>
<evidence type="ECO:0000256" key="2">
    <source>
        <dbReference type="ARBA" id="ARBA00023242"/>
    </source>
</evidence>
<reference evidence="4" key="1">
    <citation type="submission" date="2023-01" db="EMBL/GenBank/DDBJ databases">
        <authorList>
            <person name="Piombo E."/>
        </authorList>
    </citation>
    <scope>NUCLEOTIDE SEQUENCE</scope>
</reference>
<evidence type="ECO:0000313" key="4">
    <source>
        <dbReference type="EMBL" id="CAI6082028.1"/>
    </source>
</evidence>
<dbReference type="Pfam" id="PF00172">
    <property type="entry name" value="Zn_clus"/>
    <property type="match status" value="1"/>
</dbReference>
<dbReference type="GO" id="GO:0005634">
    <property type="term" value="C:nucleus"/>
    <property type="evidence" value="ECO:0007669"/>
    <property type="project" value="UniProtKB-SubCell"/>
</dbReference>
<evidence type="ECO:0000259" key="3">
    <source>
        <dbReference type="PROSITE" id="PS50048"/>
    </source>
</evidence>
<dbReference type="PANTHER" id="PTHR37534">
    <property type="entry name" value="TRANSCRIPTIONAL ACTIVATOR PROTEIN UGA3"/>
    <property type="match status" value="1"/>
</dbReference>
<dbReference type="Pfam" id="PF11951">
    <property type="entry name" value="Fungal_trans_2"/>
    <property type="match status" value="1"/>
</dbReference>
<gene>
    <name evidence="4" type="ORF">CCHLO57077_00018831</name>
</gene>
<comment type="subcellular location">
    <subcellularLocation>
        <location evidence="1">Nucleus</location>
    </subcellularLocation>
</comment>
<comment type="caution">
    <text evidence="4">The sequence shown here is derived from an EMBL/GenBank/DDBJ whole genome shotgun (WGS) entry which is preliminary data.</text>
</comment>
<dbReference type="InterPro" id="IPR021858">
    <property type="entry name" value="Fun_TF"/>
</dbReference>
<dbReference type="PANTHER" id="PTHR37534:SF46">
    <property type="entry name" value="ZN(II)2CYS6 TRANSCRIPTION FACTOR (EUROFUNG)"/>
    <property type="match status" value="1"/>
</dbReference>
<dbReference type="InterPro" id="IPR001138">
    <property type="entry name" value="Zn2Cys6_DnaBD"/>
</dbReference>
<accession>A0AA35PVS4</accession>
<evidence type="ECO:0000313" key="5">
    <source>
        <dbReference type="Proteomes" id="UP001160390"/>
    </source>
</evidence>
<dbReference type="AlphaFoldDB" id="A0AA35PVS4"/>
<dbReference type="GO" id="GO:0008270">
    <property type="term" value="F:zinc ion binding"/>
    <property type="evidence" value="ECO:0007669"/>
    <property type="project" value="InterPro"/>
</dbReference>
<keyword evidence="2" id="KW-0539">Nucleus</keyword>
<dbReference type="SUPFAM" id="SSF57701">
    <property type="entry name" value="Zn2/Cys6 DNA-binding domain"/>
    <property type="match status" value="1"/>
</dbReference>
<dbReference type="PROSITE" id="PS00463">
    <property type="entry name" value="ZN2_CY6_FUNGAL_1"/>
    <property type="match status" value="1"/>
</dbReference>
<dbReference type="EMBL" id="CABFNP030000720">
    <property type="protein sequence ID" value="CAI6082028.1"/>
    <property type="molecule type" value="Genomic_DNA"/>
</dbReference>
<dbReference type="SMART" id="SM00066">
    <property type="entry name" value="GAL4"/>
    <property type="match status" value="1"/>
</dbReference>
<dbReference type="InterPro" id="IPR036864">
    <property type="entry name" value="Zn2-C6_fun-type_DNA-bd_sf"/>
</dbReference>
<dbReference type="CDD" id="cd00067">
    <property type="entry name" value="GAL4"/>
    <property type="match status" value="1"/>
</dbReference>
<dbReference type="Gene3D" id="4.10.240.10">
    <property type="entry name" value="Zn(2)-C6 fungal-type DNA-binding domain"/>
    <property type="match status" value="1"/>
</dbReference>
<evidence type="ECO:0000256" key="1">
    <source>
        <dbReference type="ARBA" id="ARBA00004123"/>
    </source>
</evidence>
<protein>
    <recommendedName>
        <fullName evidence="3">Zn(2)-C6 fungal-type domain-containing protein</fullName>
    </recommendedName>
</protein>
<feature type="domain" description="Zn(2)-C6 fungal-type" evidence="3">
    <location>
        <begin position="14"/>
        <end position="44"/>
    </location>
</feature>
<organism evidence="4 5">
    <name type="scientific">Clonostachys chloroleuca</name>
    <dbReference type="NCBI Taxonomy" id="1926264"/>
    <lineage>
        <taxon>Eukaryota</taxon>
        <taxon>Fungi</taxon>
        <taxon>Dikarya</taxon>
        <taxon>Ascomycota</taxon>
        <taxon>Pezizomycotina</taxon>
        <taxon>Sordariomycetes</taxon>
        <taxon>Hypocreomycetidae</taxon>
        <taxon>Hypocreales</taxon>
        <taxon>Bionectriaceae</taxon>
        <taxon>Clonostachys</taxon>
    </lineage>
</organism>
<name>A0AA35PVS4_9HYPO</name>
<proteinExistence type="predicted"/>
<keyword evidence="5" id="KW-1185">Reference proteome</keyword>